<evidence type="ECO:0000313" key="3">
    <source>
        <dbReference type="Proteomes" id="UP000614996"/>
    </source>
</evidence>
<protein>
    <submittedName>
        <fullName evidence="2">Uncharacterized protein</fullName>
    </submittedName>
</protein>
<keyword evidence="3" id="KW-1185">Reference proteome</keyword>
<evidence type="ECO:0000313" key="2">
    <source>
        <dbReference type="EMBL" id="GIL25671.1"/>
    </source>
</evidence>
<reference evidence="3" key="1">
    <citation type="journal article" date="2021" name="Int. J. Syst. Evol. Microbiol.">
        <title>Actinocatenispora comari sp. nov., an endophytic actinomycete isolated from aerial parts of Comarum salesowianum.</title>
        <authorList>
            <person name="Oyunbileg N."/>
            <person name="Iizaka Y."/>
            <person name="Hamada M."/>
            <person name="Davaapurev B.O."/>
            <person name="Fukumoto A."/>
            <person name="Tsetseg B."/>
            <person name="Kato F."/>
            <person name="Tamura T."/>
            <person name="Batkhuu J."/>
            <person name="Anzai Y."/>
        </authorList>
    </citation>
    <scope>NUCLEOTIDE SEQUENCE [LARGE SCALE GENOMIC DNA]</scope>
    <source>
        <strain evidence="3">NUM-2625</strain>
    </source>
</reference>
<gene>
    <name evidence="2" type="ORF">NUM_09250</name>
</gene>
<dbReference type="Proteomes" id="UP000614996">
    <property type="component" value="Unassembled WGS sequence"/>
</dbReference>
<name>A0A8J4EIV8_9ACTN</name>
<dbReference type="EMBL" id="BOPO01000008">
    <property type="protein sequence ID" value="GIL25671.1"/>
    <property type="molecule type" value="Genomic_DNA"/>
</dbReference>
<accession>A0A8J4EIV8</accession>
<evidence type="ECO:0000256" key="1">
    <source>
        <dbReference type="SAM" id="MobiDB-lite"/>
    </source>
</evidence>
<dbReference type="AlphaFoldDB" id="A0A8J4EIV8"/>
<organism evidence="2 3">
    <name type="scientific">Actinocatenispora comari</name>
    <dbReference type="NCBI Taxonomy" id="2807577"/>
    <lineage>
        <taxon>Bacteria</taxon>
        <taxon>Bacillati</taxon>
        <taxon>Actinomycetota</taxon>
        <taxon>Actinomycetes</taxon>
        <taxon>Micromonosporales</taxon>
        <taxon>Micromonosporaceae</taxon>
        <taxon>Actinocatenispora</taxon>
    </lineage>
</organism>
<sequence length="102" mass="10069">MSGRGGALAGTPPGPASATGRMPTAWLLDARITRGTPASRAASSTVRVPSTLTARICSHGASRLMPPRWITAAAPRHAAVIAAGSVTDAVTSSIRSPGPAGG</sequence>
<feature type="region of interest" description="Disordered" evidence="1">
    <location>
        <begin position="1"/>
        <end position="23"/>
    </location>
</feature>
<comment type="caution">
    <text evidence="2">The sequence shown here is derived from an EMBL/GenBank/DDBJ whole genome shotgun (WGS) entry which is preliminary data.</text>
</comment>
<proteinExistence type="predicted"/>